<feature type="active site" evidence="9">
    <location>
        <position position="59"/>
    </location>
</feature>
<gene>
    <name evidence="9 10" type="primary">fabZ</name>
    <name evidence="10" type="ORF">J0X12_15335</name>
</gene>
<dbReference type="SUPFAM" id="SSF54637">
    <property type="entry name" value="Thioesterase/thiol ester dehydrase-isomerase"/>
    <property type="match status" value="1"/>
</dbReference>
<evidence type="ECO:0000256" key="7">
    <source>
        <dbReference type="ARBA" id="ARBA00023239"/>
    </source>
</evidence>
<evidence type="ECO:0000256" key="1">
    <source>
        <dbReference type="ARBA" id="ARBA00004496"/>
    </source>
</evidence>
<evidence type="ECO:0000256" key="6">
    <source>
        <dbReference type="ARBA" id="ARBA00023098"/>
    </source>
</evidence>
<dbReference type="GO" id="GO:0019171">
    <property type="term" value="F:(3R)-hydroxyacyl-[acyl-carrier-protein] dehydratase activity"/>
    <property type="evidence" value="ECO:0007669"/>
    <property type="project" value="UniProtKB-EC"/>
</dbReference>
<comment type="function">
    <text evidence="8 9">Involved in unsaturated fatty acids biosynthesis. Catalyzes the dehydration of short chain beta-hydroxyacyl-ACPs and long chain saturated and unsaturated beta-hydroxyacyl-ACPs.</text>
</comment>
<evidence type="ECO:0000256" key="2">
    <source>
        <dbReference type="ARBA" id="ARBA00009174"/>
    </source>
</evidence>
<dbReference type="PANTHER" id="PTHR30272:SF1">
    <property type="entry name" value="3-HYDROXYACYL-[ACYL-CARRIER-PROTEIN] DEHYDRATASE"/>
    <property type="match status" value="1"/>
</dbReference>
<organism evidence="10 11">
    <name type="scientific">Sneathiella sedimenti</name>
    <dbReference type="NCBI Taxonomy" id="2816034"/>
    <lineage>
        <taxon>Bacteria</taxon>
        <taxon>Pseudomonadati</taxon>
        <taxon>Pseudomonadota</taxon>
        <taxon>Alphaproteobacteria</taxon>
        <taxon>Sneathiellales</taxon>
        <taxon>Sneathiellaceae</taxon>
        <taxon>Sneathiella</taxon>
    </lineage>
</organism>
<dbReference type="PANTHER" id="PTHR30272">
    <property type="entry name" value="3-HYDROXYACYL-[ACYL-CARRIER-PROTEIN] DEHYDRATASE"/>
    <property type="match status" value="1"/>
</dbReference>
<dbReference type="RefSeq" id="WP_207047314.1">
    <property type="nucleotide sequence ID" value="NZ_JAFLNC010000005.1"/>
</dbReference>
<name>A0ABS3F906_9PROT</name>
<dbReference type="InterPro" id="IPR010084">
    <property type="entry name" value="FabZ"/>
</dbReference>
<evidence type="ECO:0000256" key="3">
    <source>
        <dbReference type="ARBA" id="ARBA00022490"/>
    </source>
</evidence>
<dbReference type="Proteomes" id="UP000664761">
    <property type="component" value="Unassembled WGS sequence"/>
</dbReference>
<accession>A0ABS3F906</accession>
<keyword evidence="7 9" id="KW-0456">Lyase</keyword>
<dbReference type="EC" id="4.2.1.59" evidence="9"/>
<protein>
    <recommendedName>
        <fullName evidence="9">3-hydroxyacyl-[acyl-carrier-protein] dehydratase FabZ</fullName>
        <ecNumber evidence="9">4.2.1.59</ecNumber>
    </recommendedName>
    <alternativeName>
        <fullName evidence="9">(3R)-hydroxymyristoyl-[acyl-carrier-protein] dehydratase</fullName>
        <shortName evidence="9">(3R)-hydroxymyristoyl-ACP dehydrase</shortName>
    </alternativeName>
    <alternativeName>
        <fullName evidence="9">Beta-hydroxyacyl-ACP dehydratase</fullName>
    </alternativeName>
</protein>
<evidence type="ECO:0000256" key="8">
    <source>
        <dbReference type="ARBA" id="ARBA00025049"/>
    </source>
</evidence>
<dbReference type="HAMAP" id="MF_00406">
    <property type="entry name" value="FabZ"/>
    <property type="match status" value="1"/>
</dbReference>
<comment type="similarity">
    <text evidence="2 9">Belongs to the thioester dehydratase family. FabZ subfamily.</text>
</comment>
<dbReference type="NCBIfam" id="NF000582">
    <property type="entry name" value="PRK00006.1"/>
    <property type="match status" value="1"/>
</dbReference>
<proteinExistence type="inferred from homology"/>
<keyword evidence="5 9" id="KW-0441">Lipid A biosynthesis</keyword>
<dbReference type="InterPro" id="IPR013114">
    <property type="entry name" value="FabA_FabZ"/>
</dbReference>
<dbReference type="Gene3D" id="3.10.129.10">
    <property type="entry name" value="Hotdog Thioesterase"/>
    <property type="match status" value="1"/>
</dbReference>
<keyword evidence="3 9" id="KW-0963">Cytoplasm</keyword>
<keyword evidence="6 9" id="KW-0443">Lipid metabolism</keyword>
<dbReference type="EMBL" id="JAFLNC010000005">
    <property type="protein sequence ID" value="MBO0334998.1"/>
    <property type="molecule type" value="Genomic_DNA"/>
</dbReference>
<evidence type="ECO:0000256" key="9">
    <source>
        <dbReference type="HAMAP-Rule" id="MF_00406"/>
    </source>
</evidence>
<evidence type="ECO:0000256" key="5">
    <source>
        <dbReference type="ARBA" id="ARBA00022556"/>
    </source>
</evidence>
<comment type="caution">
    <text evidence="10">The sequence shown here is derived from an EMBL/GenBank/DDBJ whole genome shotgun (WGS) entry which is preliminary data.</text>
</comment>
<dbReference type="Pfam" id="PF07977">
    <property type="entry name" value="FabA"/>
    <property type="match status" value="1"/>
</dbReference>
<sequence>MTEKSSADTADTLDILKIMDMIPHRYPLLLVDRLVDIVPGTSATGIKNVTMNEPQFQGHFPNRPIMPGVMIVESMAQTAGVLVIKTLGAESQGKHVLFMSIDNARFRKPVTPGDTMHVHVHVKQNRGAVWRFTGEVQVDGKKVAEADFSAMIVD</sequence>
<evidence type="ECO:0000313" key="11">
    <source>
        <dbReference type="Proteomes" id="UP000664761"/>
    </source>
</evidence>
<keyword evidence="11" id="KW-1185">Reference proteome</keyword>
<dbReference type="NCBIfam" id="TIGR01750">
    <property type="entry name" value="fabZ"/>
    <property type="match status" value="1"/>
</dbReference>
<dbReference type="InterPro" id="IPR029069">
    <property type="entry name" value="HotDog_dom_sf"/>
</dbReference>
<reference evidence="10 11" key="1">
    <citation type="submission" date="2021-03" db="EMBL/GenBank/DDBJ databases">
        <title>Sneathiella sp. CAU 1612 isolated from Kang Won-do.</title>
        <authorList>
            <person name="Kim W."/>
        </authorList>
    </citation>
    <scope>NUCLEOTIDE SEQUENCE [LARGE SCALE GENOMIC DNA]</scope>
    <source>
        <strain evidence="10 11">CAU 1612</strain>
    </source>
</reference>
<evidence type="ECO:0000313" key="10">
    <source>
        <dbReference type="EMBL" id="MBO0334998.1"/>
    </source>
</evidence>
<evidence type="ECO:0000256" key="4">
    <source>
        <dbReference type="ARBA" id="ARBA00022516"/>
    </source>
</evidence>
<comment type="subcellular location">
    <subcellularLocation>
        <location evidence="1 9">Cytoplasm</location>
    </subcellularLocation>
</comment>
<comment type="catalytic activity">
    <reaction evidence="9">
        <text>a (3R)-hydroxyacyl-[ACP] = a (2E)-enoyl-[ACP] + H2O</text>
        <dbReference type="Rhea" id="RHEA:13097"/>
        <dbReference type="Rhea" id="RHEA-COMP:9925"/>
        <dbReference type="Rhea" id="RHEA-COMP:9945"/>
        <dbReference type="ChEBI" id="CHEBI:15377"/>
        <dbReference type="ChEBI" id="CHEBI:78784"/>
        <dbReference type="ChEBI" id="CHEBI:78827"/>
        <dbReference type="EC" id="4.2.1.59"/>
    </reaction>
</comment>
<dbReference type="CDD" id="cd01288">
    <property type="entry name" value="FabZ"/>
    <property type="match status" value="1"/>
</dbReference>
<keyword evidence="4 9" id="KW-0444">Lipid biosynthesis</keyword>